<dbReference type="eggNOG" id="COG2018">
    <property type="taxonomic scope" value="Bacteria"/>
</dbReference>
<proteinExistence type="predicted"/>
<dbReference type="Pfam" id="PF03259">
    <property type="entry name" value="Robl_LC7"/>
    <property type="match status" value="1"/>
</dbReference>
<dbReference type="EMBL" id="AYXG01000166">
    <property type="protein sequence ID" value="EWC60221.1"/>
    <property type="molecule type" value="Genomic_DNA"/>
</dbReference>
<reference evidence="2 3" key="1">
    <citation type="journal article" date="2014" name="Genome Announc.">
        <title>Draft Genome Sequence of the Antitrypanosomally Active Sponge-Associated Bacterium Actinokineospora sp. Strain EG49.</title>
        <authorList>
            <person name="Harjes J."/>
            <person name="Ryu T."/>
            <person name="Abdelmohsen U.R."/>
            <person name="Moitinho-Silva L."/>
            <person name="Horn H."/>
            <person name="Ravasi T."/>
            <person name="Hentschel U."/>
        </authorList>
    </citation>
    <scope>NUCLEOTIDE SEQUENCE [LARGE SCALE GENOMIC DNA]</scope>
    <source>
        <strain evidence="2 3">EG49</strain>
    </source>
</reference>
<dbReference type="Proteomes" id="UP000019277">
    <property type="component" value="Unassembled WGS sequence"/>
</dbReference>
<keyword evidence="3" id="KW-1185">Reference proteome</keyword>
<organism evidence="2 3">
    <name type="scientific">Actinokineospora spheciospongiae</name>
    <dbReference type="NCBI Taxonomy" id="909613"/>
    <lineage>
        <taxon>Bacteria</taxon>
        <taxon>Bacillati</taxon>
        <taxon>Actinomycetota</taxon>
        <taxon>Actinomycetes</taxon>
        <taxon>Pseudonocardiales</taxon>
        <taxon>Pseudonocardiaceae</taxon>
        <taxon>Actinokineospora</taxon>
    </lineage>
</organism>
<dbReference type="SMART" id="SM00960">
    <property type="entry name" value="Robl_LC7"/>
    <property type="match status" value="1"/>
</dbReference>
<feature type="domain" description="Roadblock/LAMTOR2" evidence="1">
    <location>
        <begin position="25"/>
        <end position="115"/>
    </location>
</feature>
<accession>W7IUX5</accession>
<sequence length="153" mass="16004">MTRPGRSRRVEAAVARAGVRHDDLGWFLAEFVTRVPDAAHALVVSSDGLVLASSETLPRVNAQQLAAIVSGLAGLTEAAAKCLDAGRVVQTSVDMTLGYLFLMSMGEGSHVAVLAAADCELGLLAYEMSTLVERVGARLTPELRASLAAAARE</sequence>
<evidence type="ECO:0000313" key="3">
    <source>
        <dbReference type="Proteomes" id="UP000019277"/>
    </source>
</evidence>
<dbReference type="InterPro" id="IPR004942">
    <property type="entry name" value="Roadblock/LAMTOR2_dom"/>
</dbReference>
<dbReference type="InterPro" id="IPR053141">
    <property type="entry name" value="Mycobact_SerProt_Inhib_Rv3364c"/>
</dbReference>
<dbReference type="PANTHER" id="PTHR36222:SF1">
    <property type="entry name" value="SERINE PROTEASE INHIBITOR RV3364C"/>
    <property type="match status" value="1"/>
</dbReference>
<dbReference type="SUPFAM" id="SSF103196">
    <property type="entry name" value="Roadblock/LC7 domain"/>
    <property type="match status" value="1"/>
</dbReference>
<dbReference type="STRING" id="909613.UO65_4467"/>
<name>W7IUX5_9PSEU</name>
<protein>
    <recommendedName>
        <fullName evidence="1">Roadblock/LAMTOR2 domain-containing protein</fullName>
    </recommendedName>
</protein>
<gene>
    <name evidence="2" type="ORF">UO65_4467</name>
</gene>
<dbReference type="Gene3D" id="3.30.450.30">
    <property type="entry name" value="Dynein light chain 2a, cytoplasmic"/>
    <property type="match status" value="1"/>
</dbReference>
<comment type="caution">
    <text evidence="2">The sequence shown here is derived from an EMBL/GenBank/DDBJ whole genome shotgun (WGS) entry which is preliminary data.</text>
</comment>
<evidence type="ECO:0000313" key="2">
    <source>
        <dbReference type="EMBL" id="EWC60221.1"/>
    </source>
</evidence>
<evidence type="ECO:0000259" key="1">
    <source>
        <dbReference type="SMART" id="SM00960"/>
    </source>
</evidence>
<dbReference type="PANTHER" id="PTHR36222">
    <property type="entry name" value="SERINE PROTEASE INHIBITOR RV3364C"/>
    <property type="match status" value="1"/>
</dbReference>
<dbReference type="AlphaFoldDB" id="W7IUX5"/>